<reference evidence="2 3" key="1">
    <citation type="submission" date="2021-10" db="EMBL/GenBank/DDBJ databases">
        <title>Whole-genome sequencing analysis of Laribacter hongkongensis: virulence gene profiles, carbohydrate-active enzyme prediction, and antimicrobial resistance characterization.</title>
        <authorList>
            <person name="Yuan P."/>
            <person name="Zhan Y."/>
            <person name="Chen D."/>
        </authorList>
    </citation>
    <scope>NUCLEOTIDE SEQUENCE [LARGE SCALE GENOMIC DNA]</scope>
    <source>
        <strain evidence="2 3">W67</strain>
    </source>
</reference>
<gene>
    <name evidence="2" type="ORF">LH440_04580</name>
</gene>
<accession>A0ABD4SR18</accession>
<dbReference type="EMBL" id="JAJAXM010000005">
    <property type="protein sequence ID" value="MCG9025185.1"/>
    <property type="molecule type" value="Genomic_DNA"/>
</dbReference>
<feature type="transmembrane region" description="Helical" evidence="1">
    <location>
        <begin position="32"/>
        <end position="50"/>
    </location>
</feature>
<evidence type="ECO:0000256" key="1">
    <source>
        <dbReference type="SAM" id="Phobius"/>
    </source>
</evidence>
<dbReference type="AlphaFoldDB" id="A0ABD4SR18"/>
<proteinExistence type="predicted"/>
<dbReference type="Proteomes" id="UP001200247">
    <property type="component" value="Unassembled WGS sequence"/>
</dbReference>
<sequence>MSVALFLLATIAALVLWLVSLSMDWHMPRWLFYVLPGVLYFGFQMLFRATPERLKMEMDRLEREQGK</sequence>
<name>A0ABD4SR18_9NEIS</name>
<keyword evidence="1" id="KW-1133">Transmembrane helix</keyword>
<protein>
    <submittedName>
        <fullName evidence="2">Uncharacterized protein</fullName>
    </submittedName>
</protein>
<keyword evidence="1" id="KW-0812">Transmembrane</keyword>
<comment type="caution">
    <text evidence="2">The sequence shown here is derived from an EMBL/GenBank/DDBJ whole genome shotgun (WGS) entry which is preliminary data.</text>
</comment>
<dbReference type="RefSeq" id="WP_239893652.1">
    <property type="nucleotide sequence ID" value="NZ_JAJAXM010000005.1"/>
</dbReference>
<evidence type="ECO:0000313" key="2">
    <source>
        <dbReference type="EMBL" id="MCG9025185.1"/>
    </source>
</evidence>
<evidence type="ECO:0000313" key="3">
    <source>
        <dbReference type="Proteomes" id="UP001200247"/>
    </source>
</evidence>
<organism evidence="2 3">
    <name type="scientific">Laribacter hongkongensis</name>
    <dbReference type="NCBI Taxonomy" id="168471"/>
    <lineage>
        <taxon>Bacteria</taxon>
        <taxon>Pseudomonadati</taxon>
        <taxon>Pseudomonadota</taxon>
        <taxon>Betaproteobacteria</taxon>
        <taxon>Neisseriales</taxon>
        <taxon>Aquaspirillaceae</taxon>
        <taxon>Laribacter</taxon>
    </lineage>
</organism>
<keyword evidence="1" id="KW-0472">Membrane</keyword>